<dbReference type="AlphaFoldDB" id="A0A0F9HFQ6"/>
<proteinExistence type="predicted"/>
<gene>
    <name evidence="1" type="ORF">LCGC14_2004040</name>
</gene>
<evidence type="ECO:0000313" key="1">
    <source>
        <dbReference type="EMBL" id="KKL80510.1"/>
    </source>
</evidence>
<feature type="non-terminal residue" evidence="1">
    <location>
        <position position="739"/>
    </location>
</feature>
<reference evidence="1" key="1">
    <citation type="journal article" date="2015" name="Nature">
        <title>Complex archaea that bridge the gap between prokaryotes and eukaryotes.</title>
        <authorList>
            <person name="Spang A."/>
            <person name="Saw J.H."/>
            <person name="Jorgensen S.L."/>
            <person name="Zaremba-Niedzwiedzka K."/>
            <person name="Martijn J."/>
            <person name="Lind A.E."/>
            <person name="van Eijk R."/>
            <person name="Schleper C."/>
            <person name="Guy L."/>
            <person name="Ettema T.J."/>
        </authorList>
    </citation>
    <scope>NUCLEOTIDE SEQUENCE</scope>
</reference>
<accession>A0A0F9HFQ6</accession>
<protein>
    <submittedName>
        <fullName evidence="1">Uncharacterized protein</fullName>
    </submittedName>
</protein>
<sequence length="739" mass="81537">AKNDTGATIIAGSVVYISGYDNNDNQSTIALADNSDDSKIPAVGVVREDAPNGEIDIIVKIIGPCSGFDTANVSINTDVYVGSNGGVVFDTPPSDTDQNLLTQQIGTVLTQADYPLGQIQLFPLEIKRRIRHLEIIDVQDNQHHNKSHANLHRPNRTDEFIHAGQHQNDGGDEMEIVGGSGGVSDHTLLTNIGTNTHAQIDTHISTENQKWTDSSQQRQDLRDAADGYANAADFALIATENQRWTDSSQQRQDLRDVVDGYAILSTENQRWTDSSQQRQDLRDAVDGYAILSTENQRWEDSSEQRQNLRDAADGYALATTENQRWTDSSQQRQDIRDNLDGYTTNAEWNHNGFEDRTDSTLTFTDGNRTLSVQPTGDDFNYWVAGVKYTSTGDTRQITNVEGIHLIYYDGDTLTSTANPTHDQLESIWLTKASVSIIYWDTSETTAIYVGDERHGFNMSPATHNYLHWTRGLQYSFGLGLNTISADGTGTTADAQFGVDVGEVKDEDLEHAISSINSTTGLPIYYMLGAGPDWQKHTEAGFSVRTLDGTSADRLAWNEYTGGAWQLTEVTNNDFVLCHVFATNEKDNPMAVVMGQANYATKKLAREGALSEIRSLVLTNLTTLAPEIRPIATVIFQTNTSYASAVNAKVVSTDEGDDYVDWRSETVSRAVVSTSDHGSLTGLGDADHSYYAPLATEDQRWTDSSQQRQDIRDVLDGYVNPDLSGYAILSTENQRWTDSS</sequence>
<feature type="non-terminal residue" evidence="1">
    <location>
        <position position="1"/>
    </location>
</feature>
<dbReference type="EMBL" id="LAZR01022832">
    <property type="protein sequence ID" value="KKL80510.1"/>
    <property type="molecule type" value="Genomic_DNA"/>
</dbReference>
<comment type="caution">
    <text evidence="1">The sequence shown here is derived from an EMBL/GenBank/DDBJ whole genome shotgun (WGS) entry which is preliminary data.</text>
</comment>
<organism evidence="1">
    <name type="scientific">marine sediment metagenome</name>
    <dbReference type="NCBI Taxonomy" id="412755"/>
    <lineage>
        <taxon>unclassified sequences</taxon>
        <taxon>metagenomes</taxon>
        <taxon>ecological metagenomes</taxon>
    </lineage>
</organism>
<name>A0A0F9HFQ6_9ZZZZ</name>